<sequence>MTGEITSGRAGAALAPSLRGQWARLFEFLKRPVLPERLASSGVSARLVLRLYLLDLLFILAFGVAMILAEAAGIAFPENLNSTLELNTGTILLFVVVAPVLEEIAFRGWLSGRPGAIMPLLSVLAGFTAFLFVARDGSLLGPGFLILGVVGAAILFARLRQAPTLRFFRNSFPLFFWASAASFALVHLVNYEEGALVILLPLLVPQFVLGTMAGYVRVQCGLMWSMLLHAAHNAFAVGMALLAVELAPGG</sequence>
<feature type="domain" description="CAAX prenyl protease 2/Lysostaphin resistance protein A-like" evidence="2">
    <location>
        <begin position="89"/>
        <end position="235"/>
    </location>
</feature>
<accession>A0A074M8B1</accession>
<proteinExistence type="predicted"/>
<dbReference type="KEGG" id="elq:Ga0102493_111308"/>
<feature type="transmembrane region" description="Helical" evidence="1">
    <location>
        <begin position="140"/>
        <end position="159"/>
    </location>
</feature>
<evidence type="ECO:0000313" key="3">
    <source>
        <dbReference type="EMBL" id="KEO89624.1"/>
    </source>
</evidence>
<dbReference type="Pfam" id="PF02517">
    <property type="entry name" value="Rce1-like"/>
    <property type="match status" value="1"/>
</dbReference>
<feature type="transmembrane region" description="Helical" evidence="1">
    <location>
        <begin position="171"/>
        <end position="189"/>
    </location>
</feature>
<keyword evidence="1" id="KW-1133">Transmembrane helix</keyword>
<name>A0A074M8B1_9SPHN</name>
<comment type="caution">
    <text evidence="3">The sequence shown here is derived from an EMBL/GenBank/DDBJ whole genome shotgun (WGS) entry which is preliminary data.</text>
</comment>
<keyword evidence="1" id="KW-0472">Membrane</keyword>
<dbReference type="RefSeq" id="WP_034906604.1">
    <property type="nucleotide sequence ID" value="NZ_CP017057.1"/>
</dbReference>
<dbReference type="GO" id="GO:0080120">
    <property type="term" value="P:CAAX-box protein maturation"/>
    <property type="evidence" value="ECO:0007669"/>
    <property type="project" value="UniProtKB-ARBA"/>
</dbReference>
<dbReference type="InterPro" id="IPR003675">
    <property type="entry name" value="Rce1/LyrA-like_dom"/>
</dbReference>
<feature type="transmembrane region" description="Helical" evidence="1">
    <location>
        <begin position="47"/>
        <end position="69"/>
    </location>
</feature>
<dbReference type="PATRIC" id="fig|39960.10.peg.383"/>
<dbReference type="OrthoDB" id="7427644at2"/>
<keyword evidence="1" id="KW-0812">Transmembrane</keyword>
<keyword evidence="4" id="KW-1185">Reference proteome</keyword>
<feature type="transmembrane region" description="Helical" evidence="1">
    <location>
        <begin position="89"/>
        <end position="110"/>
    </location>
</feature>
<dbReference type="AlphaFoldDB" id="A0A074M8B1"/>
<protein>
    <recommendedName>
        <fullName evidence="2">CAAX prenyl protease 2/Lysostaphin resistance protein A-like domain-containing protein</fullName>
    </recommendedName>
</protein>
<evidence type="ECO:0000313" key="4">
    <source>
        <dbReference type="Proteomes" id="UP000027866"/>
    </source>
</evidence>
<dbReference type="Proteomes" id="UP000027866">
    <property type="component" value="Unassembled WGS sequence"/>
</dbReference>
<feature type="transmembrane region" description="Helical" evidence="1">
    <location>
        <begin position="117"/>
        <end position="134"/>
    </location>
</feature>
<evidence type="ECO:0000259" key="2">
    <source>
        <dbReference type="Pfam" id="PF02517"/>
    </source>
</evidence>
<feature type="transmembrane region" description="Helical" evidence="1">
    <location>
        <begin position="222"/>
        <end position="244"/>
    </location>
</feature>
<dbReference type="EMBL" id="JMIX01000014">
    <property type="protein sequence ID" value="KEO89624.1"/>
    <property type="molecule type" value="Genomic_DNA"/>
</dbReference>
<reference evidence="3 4" key="1">
    <citation type="submission" date="2014-04" db="EMBL/GenBank/DDBJ databases">
        <title>A comprehensive comparison of genomes of Erythrobacter spp. Strains.</title>
        <authorList>
            <person name="Zheng Q."/>
        </authorList>
    </citation>
    <scope>NUCLEOTIDE SEQUENCE [LARGE SCALE GENOMIC DNA]</scope>
    <source>
        <strain evidence="3 4">DSM 8509</strain>
    </source>
</reference>
<feature type="transmembrane region" description="Helical" evidence="1">
    <location>
        <begin position="195"/>
        <end position="215"/>
    </location>
</feature>
<evidence type="ECO:0000256" key="1">
    <source>
        <dbReference type="SAM" id="Phobius"/>
    </source>
</evidence>
<gene>
    <name evidence="3" type="ORF">EH32_03730</name>
</gene>
<dbReference type="GO" id="GO:0004175">
    <property type="term" value="F:endopeptidase activity"/>
    <property type="evidence" value="ECO:0007669"/>
    <property type="project" value="UniProtKB-ARBA"/>
</dbReference>
<organism evidence="3 4">
    <name type="scientific">Erythrobacter litoralis</name>
    <dbReference type="NCBI Taxonomy" id="39960"/>
    <lineage>
        <taxon>Bacteria</taxon>
        <taxon>Pseudomonadati</taxon>
        <taxon>Pseudomonadota</taxon>
        <taxon>Alphaproteobacteria</taxon>
        <taxon>Sphingomonadales</taxon>
        <taxon>Erythrobacteraceae</taxon>
        <taxon>Erythrobacter/Porphyrobacter group</taxon>
        <taxon>Erythrobacter</taxon>
    </lineage>
</organism>